<dbReference type="InterPro" id="IPR044068">
    <property type="entry name" value="CB"/>
</dbReference>
<dbReference type="InterPro" id="IPR002104">
    <property type="entry name" value="Integrase_catalytic"/>
</dbReference>
<reference evidence="7" key="1">
    <citation type="submission" date="2019-01" db="EMBL/GenBank/DDBJ databases">
        <title>Anaerobic oxidation of ethane by archaea from a marine hydrocarbon seep.</title>
        <authorList>
            <person name="Musat F."/>
        </authorList>
    </citation>
    <scope>NUCLEOTIDE SEQUENCE [LARGE SCALE GENOMIC DNA]</scope>
</reference>
<evidence type="ECO:0000256" key="2">
    <source>
        <dbReference type="ARBA" id="ARBA00023172"/>
    </source>
</evidence>
<comment type="caution">
    <text evidence="6">The sequence shown here is derived from an EMBL/GenBank/DDBJ whole genome shotgun (WGS) entry which is preliminary data.</text>
</comment>
<dbReference type="GO" id="GO:0006310">
    <property type="term" value="P:DNA recombination"/>
    <property type="evidence" value="ECO:0007669"/>
    <property type="project" value="UniProtKB-KW"/>
</dbReference>
<protein>
    <recommendedName>
        <fullName evidence="8">Integrase</fullName>
    </recommendedName>
</protein>
<dbReference type="Pfam" id="PF13102">
    <property type="entry name" value="Phage_int_SAM_5"/>
    <property type="match status" value="1"/>
</dbReference>
<evidence type="ECO:0000256" key="3">
    <source>
        <dbReference type="PROSITE-ProRule" id="PRU01248"/>
    </source>
</evidence>
<dbReference type="InterPro" id="IPR013762">
    <property type="entry name" value="Integrase-like_cat_sf"/>
</dbReference>
<dbReference type="Gene3D" id="1.10.443.10">
    <property type="entry name" value="Intergrase catalytic core"/>
    <property type="match status" value="1"/>
</dbReference>
<organism evidence="6 7">
    <name type="scientific">Candidatus Argoarchaeum ethanivorans</name>
    <dbReference type="NCBI Taxonomy" id="2608793"/>
    <lineage>
        <taxon>Archaea</taxon>
        <taxon>Methanobacteriati</taxon>
        <taxon>Methanobacteriota</taxon>
        <taxon>Stenosarchaea group</taxon>
        <taxon>Methanomicrobia</taxon>
        <taxon>Methanosarcinales</taxon>
        <taxon>Methanosarcinales incertae sedis</taxon>
        <taxon>GOM Arc I cluster</taxon>
        <taxon>Candidatus Argoarchaeum</taxon>
    </lineage>
</organism>
<dbReference type="GO" id="GO:0003677">
    <property type="term" value="F:DNA binding"/>
    <property type="evidence" value="ECO:0007669"/>
    <property type="project" value="UniProtKB-UniRule"/>
</dbReference>
<dbReference type="InterPro" id="IPR011010">
    <property type="entry name" value="DNA_brk_join_enz"/>
</dbReference>
<proteinExistence type="predicted"/>
<evidence type="ECO:0008006" key="8">
    <source>
        <dbReference type="Google" id="ProtNLM"/>
    </source>
</evidence>
<evidence type="ECO:0000313" key="7">
    <source>
        <dbReference type="Proteomes" id="UP000291831"/>
    </source>
</evidence>
<dbReference type="AlphaFoldDB" id="A0A8B3S3Z5"/>
<keyword evidence="2" id="KW-0233">DNA recombination</keyword>
<dbReference type="PANTHER" id="PTHR30349">
    <property type="entry name" value="PHAGE INTEGRASE-RELATED"/>
    <property type="match status" value="1"/>
</dbReference>
<feature type="non-terminal residue" evidence="6">
    <location>
        <position position="316"/>
    </location>
</feature>
<feature type="domain" description="Core-binding (CB)" evidence="5">
    <location>
        <begin position="1"/>
        <end position="94"/>
    </location>
</feature>
<gene>
    <name evidence="6" type="ORF">AEth_00619</name>
</gene>
<dbReference type="PROSITE" id="PS51898">
    <property type="entry name" value="TYR_RECOMBINASE"/>
    <property type="match status" value="1"/>
</dbReference>
<dbReference type="GO" id="GO:0015074">
    <property type="term" value="P:DNA integration"/>
    <property type="evidence" value="ECO:0007669"/>
    <property type="project" value="InterPro"/>
</dbReference>
<dbReference type="InterPro" id="IPR010998">
    <property type="entry name" value="Integrase_recombinase_N"/>
</dbReference>
<dbReference type="InterPro" id="IPR050090">
    <property type="entry name" value="Tyrosine_recombinase_XerCD"/>
</dbReference>
<dbReference type="EMBL" id="RPGO01000010">
    <property type="protein sequence ID" value="RZB32189.1"/>
    <property type="molecule type" value="Genomic_DNA"/>
</dbReference>
<evidence type="ECO:0000256" key="1">
    <source>
        <dbReference type="ARBA" id="ARBA00023125"/>
    </source>
</evidence>
<dbReference type="Proteomes" id="UP000291831">
    <property type="component" value="Unassembled WGS sequence"/>
</dbReference>
<dbReference type="SUPFAM" id="SSF56349">
    <property type="entry name" value="DNA breaking-rejoining enzymes"/>
    <property type="match status" value="1"/>
</dbReference>
<evidence type="ECO:0000259" key="5">
    <source>
        <dbReference type="PROSITE" id="PS51900"/>
    </source>
</evidence>
<dbReference type="InterPro" id="IPR025269">
    <property type="entry name" value="SAM-like_dom"/>
</dbReference>
<sequence length="316" mass="37024">MNLHTCLCRYFADYLPKIKGVSPETVKTYKDAFKLFLKFSSRHLSKAVPDLRLEDITPALILSFLDYLEQQRKNSIRTRNARLVALKSFAKMIRLLYPEHREISEMIFNIPQKRFGKRLIGYMDYDDILQVFGSVDLRKKEGFRDYTILHLLFDSGARASEVANLEIHFFDPHKKTLIIKGKGGNYRMIELQAKTIELIERYIKKYRPIPKPICSNRVFINQRREGFTRNGIYRVCKKYLLKVLSAKQLENLNPAHSFRHSCAVHLLLSGKSLTDIKNHLGHENLKSTMIYLHLNVSRKRDAQKKFIKYIQSAISE</sequence>
<keyword evidence="1 3" id="KW-0238">DNA-binding</keyword>
<evidence type="ECO:0000313" key="6">
    <source>
        <dbReference type="EMBL" id="RZB32189.1"/>
    </source>
</evidence>
<feature type="domain" description="Tyr recombinase" evidence="4">
    <location>
        <begin position="118"/>
        <end position="304"/>
    </location>
</feature>
<dbReference type="PANTHER" id="PTHR30349:SF81">
    <property type="entry name" value="TYROSINE RECOMBINASE XERC"/>
    <property type="match status" value="1"/>
</dbReference>
<dbReference type="Pfam" id="PF00589">
    <property type="entry name" value="Phage_integrase"/>
    <property type="match status" value="1"/>
</dbReference>
<dbReference type="Gene3D" id="1.10.150.130">
    <property type="match status" value="1"/>
</dbReference>
<evidence type="ECO:0000259" key="4">
    <source>
        <dbReference type="PROSITE" id="PS51898"/>
    </source>
</evidence>
<dbReference type="PROSITE" id="PS51900">
    <property type="entry name" value="CB"/>
    <property type="match status" value="1"/>
</dbReference>
<accession>A0A8B3S3Z5</accession>
<name>A0A8B3S3Z5_9EURY</name>